<evidence type="ECO:0000313" key="1">
    <source>
        <dbReference type="EMBL" id="KAF7554032.1"/>
    </source>
</evidence>
<organism evidence="1 2">
    <name type="scientific">Cylindrodendrum hubeiense</name>
    <dbReference type="NCBI Taxonomy" id="595255"/>
    <lineage>
        <taxon>Eukaryota</taxon>
        <taxon>Fungi</taxon>
        <taxon>Dikarya</taxon>
        <taxon>Ascomycota</taxon>
        <taxon>Pezizomycotina</taxon>
        <taxon>Sordariomycetes</taxon>
        <taxon>Hypocreomycetidae</taxon>
        <taxon>Hypocreales</taxon>
        <taxon>Nectriaceae</taxon>
        <taxon>Cylindrodendrum</taxon>
    </lineage>
</organism>
<name>A0A9P5LDS6_9HYPO</name>
<accession>A0A9P5LDS6</accession>
<dbReference type="EMBL" id="JAANBB010000038">
    <property type="protein sequence ID" value="KAF7554032.1"/>
    <property type="molecule type" value="Genomic_DNA"/>
</dbReference>
<reference evidence="1" key="1">
    <citation type="submission" date="2020-03" db="EMBL/GenBank/DDBJ databases">
        <title>Draft Genome Sequence of Cylindrodendrum hubeiense.</title>
        <authorList>
            <person name="Buettner E."/>
            <person name="Kellner H."/>
        </authorList>
    </citation>
    <scope>NUCLEOTIDE SEQUENCE</scope>
    <source>
        <strain evidence="1">IHI 201604</strain>
    </source>
</reference>
<proteinExistence type="predicted"/>
<dbReference type="AlphaFoldDB" id="A0A9P5LDS6"/>
<gene>
    <name evidence="1" type="ORF">G7Z17_g3245</name>
</gene>
<protein>
    <submittedName>
        <fullName evidence="1">Uncharacterized protein</fullName>
    </submittedName>
</protein>
<dbReference type="Proteomes" id="UP000722485">
    <property type="component" value="Unassembled WGS sequence"/>
</dbReference>
<evidence type="ECO:0000313" key="2">
    <source>
        <dbReference type="Proteomes" id="UP000722485"/>
    </source>
</evidence>
<sequence length="125" mass="14049">MDRPQDNTRVSQSAIKAKLSSIWMSLRMCRPSLYEESVIVCHSLSSCLQLKEKQQRIASSSARWMAVLRHEQQLTVHVDVQQQDGYSADGPQVDSSHCSGRFAPSCGRQIQHDSVSTVLSQIYDP</sequence>
<keyword evidence="2" id="KW-1185">Reference proteome</keyword>
<comment type="caution">
    <text evidence="1">The sequence shown here is derived from an EMBL/GenBank/DDBJ whole genome shotgun (WGS) entry which is preliminary data.</text>
</comment>